<protein>
    <submittedName>
        <fullName evidence="1">Uncharacterized protein</fullName>
    </submittedName>
</protein>
<gene>
    <name evidence="1" type="ORF">EZS28_002358</name>
</gene>
<evidence type="ECO:0000313" key="2">
    <source>
        <dbReference type="Proteomes" id="UP000324800"/>
    </source>
</evidence>
<dbReference type="Proteomes" id="UP000324800">
    <property type="component" value="Unassembled WGS sequence"/>
</dbReference>
<dbReference type="AlphaFoldDB" id="A0A5J4X4F1"/>
<evidence type="ECO:0000313" key="1">
    <source>
        <dbReference type="EMBL" id="KAA6402111.1"/>
    </source>
</evidence>
<proteinExistence type="predicted"/>
<name>A0A5J4X4F1_9EUKA</name>
<comment type="caution">
    <text evidence="1">The sequence shown here is derived from an EMBL/GenBank/DDBJ whole genome shotgun (WGS) entry which is preliminary data.</text>
</comment>
<organism evidence="1 2">
    <name type="scientific">Streblomastix strix</name>
    <dbReference type="NCBI Taxonomy" id="222440"/>
    <lineage>
        <taxon>Eukaryota</taxon>
        <taxon>Metamonada</taxon>
        <taxon>Preaxostyla</taxon>
        <taxon>Oxymonadida</taxon>
        <taxon>Streblomastigidae</taxon>
        <taxon>Streblomastix</taxon>
    </lineage>
</organism>
<sequence length="335" mass="36377">MKNKANWDSFVLTGCNTDPTDRDGAFGYGMYEQLVWGSFTSQNGRVYLSVQVTHHDPNTSNEELFNIVSVPIQYISLIKQLWGAIGDFAFSAESGTVQMYKSAWYDSGQLVPDQVTPASDATPLEDSGAVDGLDYAYFLLALVLILPYYTVNGINTVYGIFTAPTKVSSHYDIDNGANYLFHNHTESGTSVVYQAYVRLESAGNVTIVTSDQSTYYTNRITEILTQDVVSGVSNGAQIPITYDLANGGIINNMLQVNPTGRTYTTYNNGTSSSFAGDTSGNIQINPTAFSYDDANSTEINSQGIVIAVSSQAGDNTRGLQISAERNTLTFNGRVL</sequence>
<accession>A0A5J4X4F1</accession>
<reference evidence="1 2" key="1">
    <citation type="submission" date="2019-03" db="EMBL/GenBank/DDBJ databases">
        <title>Single cell metagenomics reveals metabolic interactions within the superorganism composed of flagellate Streblomastix strix and complex community of Bacteroidetes bacteria on its surface.</title>
        <authorList>
            <person name="Treitli S.C."/>
            <person name="Kolisko M."/>
            <person name="Husnik F."/>
            <person name="Keeling P."/>
            <person name="Hampl V."/>
        </authorList>
    </citation>
    <scope>NUCLEOTIDE SEQUENCE [LARGE SCALE GENOMIC DNA]</scope>
    <source>
        <strain evidence="1">ST1C</strain>
    </source>
</reference>
<dbReference type="EMBL" id="SNRW01000284">
    <property type="protein sequence ID" value="KAA6402111.1"/>
    <property type="molecule type" value="Genomic_DNA"/>
</dbReference>